<evidence type="ECO:0000313" key="1">
    <source>
        <dbReference type="EMBL" id="CAG8757220.1"/>
    </source>
</evidence>
<sequence length="103" mass="11822">SFSYLSDQTVGVNSRITLSGLIITFMMHTTARQQRWSHCERHTKIFAAQLVEQHLNSKIRKTFAGKVFGGLECLRRIIRGGMEATAIYDDDNTLLAQKYWITK</sequence>
<evidence type="ECO:0000313" key="2">
    <source>
        <dbReference type="Proteomes" id="UP000789570"/>
    </source>
</evidence>
<feature type="non-terminal residue" evidence="1">
    <location>
        <position position="103"/>
    </location>
</feature>
<keyword evidence="2" id="KW-1185">Reference proteome</keyword>
<name>A0A9N9J160_9GLOM</name>
<organism evidence="1 2">
    <name type="scientific">Funneliformis caledonium</name>
    <dbReference type="NCBI Taxonomy" id="1117310"/>
    <lineage>
        <taxon>Eukaryota</taxon>
        <taxon>Fungi</taxon>
        <taxon>Fungi incertae sedis</taxon>
        <taxon>Mucoromycota</taxon>
        <taxon>Glomeromycotina</taxon>
        <taxon>Glomeromycetes</taxon>
        <taxon>Glomerales</taxon>
        <taxon>Glomeraceae</taxon>
        <taxon>Funneliformis</taxon>
    </lineage>
</organism>
<proteinExistence type="predicted"/>
<feature type="non-terminal residue" evidence="1">
    <location>
        <position position="1"/>
    </location>
</feature>
<accession>A0A9N9J160</accession>
<dbReference type="EMBL" id="CAJVPQ010020934">
    <property type="protein sequence ID" value="CAG8757220.1"/>
    <property type="molecule type" value="Genomic_DNA"/>
</dbReference>
<gene>
    <name evidence="1" type="ORF">FCALED_LOCUS16697</name>
</gene>
<reference evidence="1" key="1">
    <citation type="submission" date="2021-06" db="EMBL/GenBank/DDBJ databases">
        <authorList>
            <person name="Kallberg Y."/>
            <person name="Tangrot J."/>
            <person name="Rosling A."/>
        </authorList>
    </citation>
    <scope>NUCLEOTIDE SEQUENCE</scope>
    <source>
        <strain evidence="1">UK204</strain>
    </source>
</reference>
<protein>
    <submittedName>
        <fullName evidence="1">5055_t:CDS:1</fullName>
    </submittedName>
</protein>
<dbReference type="AlphaFoldDB" id="A0A9N9J160"/>
<dbReference type="Proteomes" id="UP000789570">
    <property type="component" value="Unassembled WGS sequence"/>
</dbReference>
<comment type="caution">
    <text evidence="1">The sequence shown here is derived from an EMBL/GenBank/DDBJ whole genome shotgun (WGS) entry which is preliminary data.</text>
</comment>